<dbReference type="AlphaFoldDB" id="A0A0K2U0H2"/>
<organism evidence="2">
    <name type="scientific">Lepeophtheirus salmonis</name>
    <name type="common">Salmon louse</name>
    <name type="synonym">Caligus salmonis</name>
    <dbReference type="NCBI Taxonomy" id="72036"/>
    <lineage>
        <taxon>Eukaryota</taxon>
        <taxon>Metazoa</taxon>
        <taxon>Ecdysozoa</taxon>
        <taxon>Arthropoda</taxon>
        <taxon>Crustacea</taxon>
        <taxon>Multicrustacea</taxon>
        <taxon>Hexanauplia</taxon>
        <taxon>Copepoda</taxon>
        <taxon>Siphonostomatoida</taxon>
        <taxon>Caligidae</taxon>
        <taxon>Lepeophtheirus</taxon>
    </lineage>
</organism>
<dbReference type="EMBL" id="HACA01014061">
    <property type="protein sequence ID" value="CDW31422.1"/>
    <property type="molecule type" value="Transcribed_RNA"/>
</dbReference>
<keyword evidence="1" id="KW-0812">Transmembrane</keyword>
<evidence type="ECO:0000313" key="2">
    <source>
        <dbReference type="EMBL" id="CDW31422.1"/>
    </source>
</evidence>
<sequence length="73" mass="8628">MLFIAMGSSLLWIRFKLWIICLVLHHYENYIATQKIFSGTLGIFSQHITWQPSLQLISWLFLGIYGSVLFKFF</sequence>
<name>A0A0K2U0H2_LEPSM</name>
<keyword evidence="1" id="KW-1133">Transmembrane helix</keyword>
<accession>A0A0K2U0H2</accession>
<evidence type="ECO:0000256" key="1">
    <source>
        <dbReference type="SAM" id="Phobius"/>
    </source>
</evidence>
<feature type="transmembrane region" description="Helical" evidence="1">
    <location>
        <begin position="52"/>
        <end position="70"/>
    </location>
</feature>
<protein>
    <submittedName>
        <fullName evidence="2">Uncharacterized protein</fullName>
    </submittedName>
</protein>
<keyword evidence="1" id="KW-0472">Membrane</keyword>
<reference evidence="2" key="1">
    <citation type="submission" date="2014-05" db="EMBL/GenBank/DDBJ databases">
        <authorList>
            <person name="Chronopoulou M."/>
        </authorList>
    </citation>
    <scope>NUCLEOTIDE SEQUENCE</scope>
    <source>
        <tissue evidence="2">Whole organism</tissue>
    </source>
</reference>
<proteinExistence type="predicted"/>